<dbReference type="OrthoDB" id="4421429at2"/>
<dbReference type="EMBL" id="CP001601">
    <property type="protein sequence ID" value="ACP33492.1"/>
    <property type="molecule type" value="Genomic_DNA"/>
</dbReference>
<dbReference type="HOGENOM" id="CLU_1364274_0_0_11"/>
<dbReference type="KEGG" id="car:cauri_1899"/>
<sequence length="193" mass="22051">MTLEEIIAAIKQLDDQDFNALSDEMYTMREERRARPAIEQAKQEAESETATKIAQQLAEEHPEIVEKPTETADGSIREWEPWNPLKPSTHYRYGDLTQHGGKVWRDVLDPTGDKLNVWEPGAQGIDERYWIEESETSETPAEGDARVEEFVQPTSEKPYQVGDKVKFEGAVWESTIANNVWSPSAYPTGWKKL</sequence>
<organism evidence="2 3">
    <name type="scientific">Corynebacterium aurimucosum (strain ATCC 700975 / DSM 44827 / CIP 107346 / CN-1)</name>
    <name type="common">Corynebacterium nigricans</name>
    <dbReference type="NCBI Taxonomy" id="548476"/>
    <lineage>
        <taxon>Bacteria</taxon>
        <taxon>Bacillati</taxon>
        <taxon>Actinomycetota</taxon>
        <taxon>Actinomycetes</taxon>
        <taxon>Mycobacteriales</taxon>
        <taxon>Corynebacteriaceae</taxon>
        <taxon>Corynebacterium</taxon>
    </lineage>
</organism>
<dbReference type="GeneID" id="31924535"/>
<keyword evidence="3" id="KW-1185">Reference proteome</keyword>
<dbReference type="AlphaFoldDB" id="C3PI38"/>
<reference evidence="2 3" key="1">
    <citation type="journal article" date="2010" name="BMC Genomics">
        <title>Complete genome sequence and lifestyle of black-pigmented Corynebacterium aurimucosum ATCC 700975 (formerly C. nigricans CN-1) isolated from a vaginal swab of a woman with spontaneous abortion.</title>
        <authorList>
            <person name="Trost E."/>
            <person name="Gotker S."/>
            <person name="Schneider J."/>
            <person name="Schneiker-Bekel S."/>
            <person name="Szczepanowski R."/>
            <person name="Tilker A."/>
            <person name="Viehoever P."/>
            <person name="Arnold W."/>
            <person name="Bekel T."/>
            <person name="Blom J."/>
            <person name="Gartemann K.H."/>
            <person name="Linke B."/>
            <person name="Goesmann A."/>
            <person name="Puhler A."/>
            <person name="Shukla S.K."/>
            <person name="Tauch A."/>
        </authorList>
    </citation>
    <scope>NUCLEOTIDE SEQUENCE [LARGE SCALE GENOMIC DNA]</scope>
    <source>
        <strain evidence="3">ATCC 700975 / DSM 44827 / CIP 107346 / CN-1</strain>
    </source>
</reference>
<dbReference type="Gene3D" id="2.10.10.90">
    <property type="match status" value="1"/>
</dbReference>
<feature type="region of interest" description="Disordered" evidence="1">
    <location>
        <begin position="57"/>
        <end position="80"/>
    </location>
</feature>
<dbReference type="RefSeq" id="WP_010191035.1">
    <property type="nucleotide sequence ID" value="NC_012590.1"/>
</dbReference>
<evidence type="ECO:0008006" key="4">
    <source>
        <dbReference type="Google" id="ProtNLM"/>
    </source>
</evidence>
<dbReference type="STRING" id="548476.cauri_1899"/>
<accession>C3PI38</accession>
<proteinExistence type="predicted"/>
<evidence type="ECO:0000313" key="3">
    <source>
        <dbReference type="Proteomes" id="UP000002077"/>
    </source>
</evidence>
<feature type="compositionally biased region" description="Basic and acidic residues" evidence="1">
    <location>
        <begin position="58"/>
        <end position="80"/>
    </location>
</feature>
<gene>
    <name evidence="2" type="ordered locus">cauri_1899</name>
</gene>
<name>C3PI38_CORA7</name>
<protein>
    <recommendedName>
        <fullName evidence="4">Chitin-binding type-3 domain-containing protein</fullName>
    </recommendedName>
</protein>
<dbReference type="Proteomes" id="UP000002077">
    <property type="component" value="Chromosome"/>
</dbReference>
<evidence type="ECO:0000313" key="2">
    <source>
        <dbReference type="EMBL" id="ACP33492.1"/>
    </source>
</evidence>
<evidence type="ECO:0000256" key="1">
    <source>
        <dbReference type="SAM" id="MobiDB-lite"/>
    </source>
</evidence>